<dbReference type="PANTHER" id="PTHR38137:SF1">
    <property type="entry name" value="PRC-BARREL DOMAIN-CONTAINING PROTEIN"/>
    <property type="match status" value="1"/>
</dbReference>
<keyword evidence="4" id="KW-1185">Reference proteome</keyword>
<dbReference type="GeneID" id="71762648"/>
<proteinExistence type="predicted"/>
<organism evidence="2 5">
    <name type="scientific">Halococcus dombrowskii</name>
    <dbReference type="NCBI Taxonomy" id="179637"/>
    <lineage>
        <taxon>Archaea</taxon>
        <taxon>Methanobacteriati</taxon>
        <taxon>Methanobacteriota</taxon>
        <taxon>Stenosarchaea group</taxon>
        <taxon>Halobacteria</taxon>
        <taxon>Halobacteriales</taxon>
        <taxon>Halococcaceae</taxon>
        <taxon>Halococcus</taxon>
    </lineage>
</organism>
<dbReference type="InterPro" id="IPR011033">
    <property type="entry name" value="PRC_barrel-like_sf"/>
</dbReference>
<reference evidence="3" key="2">
    <citation type="submission" date="2022-04" db="EMBL/GenBank/DDBJ databases">
        <title>Sequencing and genomic assembly of Halococcus dombrowskii.</title>
        <authorList>
            <person name="Lim S.W."/>
            <person name="MacLea K.S."/>
        </authorList>
    </citation>
    <scope>NUCLEOTIDE SEQUENCE</scope>
    <source>
        <strain evidence="3">H4</strain>
    </source>
</reference>
<protein>
    <submittedName>
        <fullName evidence="2">PRC-barrel domain-containing protein</fullName>
    </submittedName>
</protein>
<dbReference type="RefSeq" id="WP_004055452.1">
    <property type="nucleotide sequence ID" value="NZ_BAAADN010000026.1"/>
</dbReference>
<evidence type="ECO:0000313" key="4">
    <source>
        <dbReference type="Proteomes" id="UP000830542"/>
    </source>
</evidence>
<dbReference type="EMBL" id="BAAADN010000026">
    <property type="protein sequence ID" value="GAA0462146.1"/>
    <property type="molecule type" value="Genomic_DNA"/>
</dbReference>
<dbReference type="Proteomes" id="UP000830542">
    <property type="component" value="Chromosome"/>
</dbReference>
<accession>A0AAV3SG41</accession>
<dbReference type="PANTHER" id="PTHR38137">
    <property type="entry name" value="PRC-BARREL DOMAIN PROTEIN"/>
    <property type="match status" value="1"/>
</dbReference>
<dbReference type="Pfam" id="PF05239">
    <property type="entry name" value="PRC"/>
    <property type="match status" value="1"/>
</dbReference>
<reference evidence="2" key="3">
    <citation type="submission" date="2023-12" db="EMBL/GenBank/DDBJ databases">
        <authorList>
            <person name="Sun Q."/>
            <person name="Inoue M."/>
        </authorList>
    </citation>
    <scope>NUCLEOTIDE SEQUENCE</scope>
    <source>
        <strain evidence="2">JCM 12289</strain>
    </source>
</reference>
<feature type="domain" description="PRC-barrel" evidence="1">
    <location>
        <begin position="5"/>
        <end position="80"/>
    </location>
</feature>
<evidence type="ECO:0000313" key="3">
    <source>
        <dbReference type="EMBL" id="UOO94747.1"/>
    </source>
</evidence>
<evidence type="ECO:0000313" key="2">
    <source>
        <dbReference type="EMBL" id="GAA0462146.1"/>
    </source>
</evidence>
<name>A0AAV3SG41_HALDO</name>
<dbReference type="AlphaFoldDB" id="A0AAV3SG41"/>
<gene>
    <name evidence="2" type="ORF">GCM10008985_18440</name>
    <name evidence="3" type="ORF">MUK72_12330</name>
</gene>
<dbReference type="EMBL" id="CP095005">
    <property type="protein sequence ID" value="UOO94747.1"/>
    <property type="molecule type" value="Genomic_DNA"/>
</dbReference>
<evidence type="ECO:0000313" key="5">
    <source>
        <dbReference type="Proteomes" id="UP001500962"/>
    </source>
</evidence>
<dbReference type="SUPFAM" id="SSF50346">
    <property type="entry name" value="PRC-barrel domain"/>
    <property type="match status" value="1"/>
</dbReference>
<dbReference type="InterPro" id="IPR027275">
    <property type="entry name" value="PRC-brl_dom"/>
</dbReference>
<dbReference type="Proteomes" id="UP001500962">
    <property type="component" value="Unassembled WGS sequence"/>
</dbReference>
<dbReference type="Gene3D" id="2.30.30.240">
    <property type="entry name" value="PRC-barrel domain"/>
    <property type="match status" value="1"/>
</dbReference>
<reference evidence="2" key="1">
    <citation type="journal article" date="2014" name="Int. J. Syst. Evol. Microbiol.">
        <title>Complete genome sequence of Corynebacterium casei LMG S-19264T (=DSM 44701T), isolated from a smear-ripened cheese.</title>
        <authorList>
            <consortium name="US DOE Joint Genome Institute (JGI-PGF)"/>
            <person name="Walter F."/>
            <person name="Albersmeier A."/>
            <person name="Kalinowski J."/>
            <person name="Ruckert C."/>
        </authorList>
    </citation>
    <scope>NUCLEOTIDE SEQUENCE</scope>
    <source>
        <strain evidence="2">JCM 12289</strain>
    </source>
</reference>
<sequence length="98" mass="10669">MDATEAEIDSLVGREVYSNNGLFVGEVEDVRLDLDREIVTGLAVGGLNRELLAGRARTASGVVVPFRWVRSVGDIVLVTEAIERLREPSEETENEAAV</sequence>
<evidence type="ECO:0000259" key="1">
    <source>
        <dbReference type="Pfam" id="PF05239"/>
    </source>
</evidence>
<dbReference type="KEGG" id="hdo:MUK72_12330"/>